<feature type="region of interest" description="NMP" evidence="5">
    <location>
        <begin position="30"/>
        <end position="59"/>
    </location>
</feature>
<evidence type="ECO:0000256" key="7">
    <source>
        <dbReference type="RuleBase" id="RU003331"/>
    </source>
</evidence>
<organism evidence="8 9">
    <name type="scientific">Candidatus Collierbacteria bacterium GW2011_GWA2_42_17</name>
    <dbReference type="NCBI Taxonomy" id="1618378"/>
    <lineage>
        <taxon>Bacteria</taxon>
        <taxon>Candidatus Collieribacteriota</taxon>
    </lineage>
</organism>
<reference evidence="8 9" key="1">
    <citation type="journal article" date="2015" name="Nature">
        <title>rRNA introns, odd ribosomes, and small enigmatic genomes across a large radiation of phyla.</title>
        <authorList>
            <person name="Brown C.T."/>
            <person name="Hug L.A."/>
            <person name="Thomas B.C."/>
            <person name="Sharon I."/>
            <person name="Castelle C.J."/>
            <person name="Singh A."/>
            <person name="Wilkins M.J."/>
            <person name="Williams K.H."/>
            <person name="Banfield J.F."/>
        </authorList>
    </citation>
    <scope>NUCLEOTIDE SEQUENCE [LARGE SCALE GENOMIC DNA]</scope>
</reference>
<dbReference type="SUPFAM" id="SSF52540">
    <property type="entry name" value="P-loop containing nucleoside triphosphate hydrolases"/>
    <property type="match status" value="1"/>
</dbReference>
<dbReference type="GO" id="GO:0044209">
    <property type="term" value="P:AMP salvage"/>
    <property type="evidence" value="ECO:0007669"/>
    <property type="project" value="UniProtKB-UniRule"/>
</dbReference>
<protein>
    <recommendedName>
        <fullName evidence="5 7">Adenylate kinase</fullName>
        <shortName evidence="5">AK</shortName>
        <ecNumber evidence="5 7">2.7.4.3</ecNumber>
    </recommendedName>
    <alternativeName>
        <fullName evidence="5">ATP-AMP transphosphorylase</fullName>
    </alternativeName>
    <alternativeName>
        <fullName evidence="5">ATP:AMP phosphotransferase</fullName>
    </alternativeName>
    <alternativeName>
        <fullName evidence="5">Adenylate monophosphate kinase</fullName>
    </alternativeName>
</protein>
<dbReference type="Proteomes" id="UP000033854">
    <property type="component" value="Unassembled WGS sequence"/>
</dbReference>
<sequence length="188" mass="21013">MNLIILGPQGSGKGTQAKLLAEKFGLKHISTGELLRAEAESGTEKGKIIGKILESGELIPFETVIQVLEPALLSSKSGFILDGTPRDIKQLEYLDWLLKEKDINLDKIILLDIPREVSLFRLSKRAEIEHRSDDTPEVIGARLDIYEKNTLPVVETYRERGKLLVIDGTPDIETIFKDLVTKLEPLVK</sequence>
<comment type="caution">
    <text evidence="5">Lacks conserved residue(s) required for the propagation of feature annotation.</text>
</comment>
<dbReference type="PRINTS" id="PR00094">
    <property type="entry name" value="ADENYLTKNASE"/>
</dbReference>
<dbReference type="AlphaFoldDB" id="A0A0G0Z3M4"/>
<comment type="catalytic activity">
    <reaction evidence="5 7">
        <text>AMP + ATP = 2 ADP</text>
        <dbReference type="Rhea" id="RHEA:12973"/>
        <dbReference type="ChEBI" id="CHEBI:30616"/>
        <dbReference type="ChEBI" id="CHEBI:456215"/>
        <dbReference type="ChEBI" id="CHEBI:456216"/>
        <dbReference type="EC" id="2.7.4.3"/>
    </reaction>
</comment>
<comment type="similarity">
    <text evidence="5 6">Belongs to the adenylate kinase family.</text>
</comment>
<name>A0A0G0Z3M4_9BACT</name>
<keyword evidence="3 5" id="KW-0547">Nucleotide-binding</keyword>
<evidence type="ECO:0000256" key="2">
    <source>
        <dbReference type="ARBA" id="ARBA00022727"/>
    </source>
</evidence>
<evidence type="ECO:0000256" key="1">
    <source>
        <dbReference type="ARBA" id="ARBA00022679"/>
    </source>
</evidence>
<dbReference type="EMBL" id="LCDA01000001">
    <property type="protein sequence ID" value="KKS43335.1"/>
    <property type="molecule type" value="Genomic_DNA"/>
</dbReference>
<evidence type="ECO:0000256" key="6">
    <source>
        <dbReference type="RuleBase" id="RU003330"/>
    </source>
</evidence>
<feature type="binding site" evidence="5">
    <location>
        <position position="125"/>
    </location>
    <ligand>
        <name>ATP</name>
        <dbReference type="ChEBI" id="CHEBI:30616"/>
    </ligand>
</feature>
<dbReference type="PANTHER" id="PTHR23359">
    <property type="entry name" value="NUCLEOTIDE KINASE"/>
    <property type="match status" value="1"/>
</dbReference>
<dbReference type="Gene3D" id="3.40.50.300">
    <property type="entry name" value="P-loop containing nucleotide triphosphate hydrolases"/>
    <property type="match status" value="1"/>
</dbReference>
<feature type="binding site" evidence="5">
    <location>
        <position position="36"/>
    </location>
    <ligand>
        <name>AMP</name>
        <dbReference type="ChEBI" id="CHEBI:456215"/>
    </ligand>
</feature>
<gene>
    <name evidence="5" type="primary">adk</name>
    <name evidence="8" type="ORF">UV06_C0001G0069</name>
</gene>
<comment type="domain">
    <text evidence="5">Consists of three domains, a large central CORE domain and two small peripheral domains, NMPbind and LID, which undergo movements during catalysis. The LID domain closes over the site of phosphoryl transfer upon ATP binding. Assembling and dissambling the active center during each catalytic cycle provides an effective means to prevent ATP hydrolysis.</text>
</comment>
<dbReference type="HAMAP" id="MF_00235">
    <property type="entry name" value="Adenylate_kinase_Adk"/>
    <property type="match status" value="1"/>
</dbReference>
<comment type="caution">
    <text evidence="8">The sequence shown here is derived from an EMBL/GenBank/DDBJ whole genome shotgun (WGS) entry which is preliminary data.</text>
</comment>
<accession>A0A0G0Z3M4</accession>
<keyword evidence="1 5" id="KW-0808">Transferase</keyword>
<keyword evidence="2 5" id="KW-0545">Nucleotide biosynthesis</keyword>
<dbReference type="GO" id="GO:0004017">
    <property type="term" value="F:AMP kinase activity"/>
    <property type="evidence" value="ECO:0007669"/>
    <property type="project" value="UniProtKB-UniRule"/>
</dbReference>
<evidence type="ECO:0000313" key="9">
    <source>
        <dbReference type="Proteomes" id="UP000033854"/>
    </source>
</evidence>
<feature type="binding site" evidence="5">
    <location>
        <position position="31"/>
    </location>
    <ligand>
        <name>AMP</name>
        <dbReference type="ChEBI" id="CHEBI:456215"/>
    </ligand>
</feature>
<feature type="binding site" evidence="5">
    <location>
        <begin position="10"/>
        <end position="15"/>
    </location>
    <ligand>
        <name>ATP</name>
        <dbReference type="ChEBI" id="CHEBI:30616"/>
    </ligand>
</feature>
<comment type="function">
    <text evidence="5">Catalyzes the reversible transfer of the terminal phosphate group between ATP and AMP. Plays an important role in cellular energy homeostasis and in adenine nucleotide metabolism.</text>
</comment>
<keyword evidence="4 5" id="KW-0418">Kinase</keyword>
<feature type="binding site" evidence="5">
    <location>
        <position position="142"/>
    </location>
    <ligand>
        <name>AMP</name>
        <dbReference type="ChEBI" id="CHEBI:456215"/>
    </ligand>
</feature>
<dbReference type="GO" id="GO:0005737">
    <property type="term" value="C:cytoplasm"/>
    <property type="evidence" value="ECO:0007669"/>
    <property type="project" value="UniProtKB-SubCell"/>
</dbReference>
<dbReference type="NCBIfam" id="NF001381">
    <property type="entry name" value="PRK00279.1-3"/>
    <property type="match status" value="1"/>
</dbReference>
<feature type="binding site" evidence="5">
    <location>
        <begin position="57"/>
        <end position="59"/>
    </location>
    <ligand>
        <name>AMP</name>
        <dbReference type="ChEBI" id="CHEBI:456215"/>
    </ligand>
</feature>
<dbReference type="EC" id="2.7.4.3" evidence="5 7"/>
<dbReference type="PATRIC" id="fig|1618378.3.peg.71"/>
<dbReference type="GO" id="GO:0005524">
    <property type="term" value="F:ATP binding"/>
    <property type="evidence" value="ECO:0007669"/>
    <property type="project" value="UniProtKB-UniRule"/>
</dbReference>
<dbReference type="InterPro" id="IPR027417">
    <property type="entry name" value="P-loop_NTPase"/>
</dbReference>
<comment type="subunit">
    <text evidence="5 7">Monomer.</text>
</comment>
<comment type="pathway">
    <text evidence="5">Purine metabolism; AMP biosynthesis via salvage pathway; AMP from ADP: step 1/1.</text>
</comment>
<evidence type="ECO:0000313" key="8">
    <source>
        <dbReference type="EMBL" id="KKS43335.1"/>
    </source>
</evidence>
<feature type="binding site" evidence="5">
    <location>
        <position position="131"/>
    </location>
    <ligand>
        <name>AMP</name>
        <dbReference type="ChEBI" id="CHEBI:456215"/>
    </ligand>
</feature>
<evidence type="ECO:0000256" key="5">
    <source>
        <dbReference type="HAMAP-Rule" id="MF_00235"/>
    </source>
</evidence>
<evidence type="ECO:0000256" key="4">
    <source>
        <dbReference type="ARBA" id="ARBA00022777"/>
    </source>
</evidence>
<keyword evidence="5 7" id="KW-0067">ATP-binding</keyword>
<dbReference type="UniPathway" id="UPA00588">
    <property type="reaction ID" value="UER00649"/>
</dbReference>
<dbReference type="CDD" id="cd01428">
    <property type="entry name" value="ADK"/>
    <property type="match status" value="1"/>
</dbReference>
<dbReference type="Pfam" id="PF00406">
    <property type="entry name" value="ADK"/>
    <property type="match status" value="1"/>
</dbReference>
<evidence type="ECO:0000256" key="3">
    <source>
        <dbReference type="ARBA" id="ARBA00022741"/>
    </source>
</evidence>
<feature type="binding site" evidence="5">
    <location>
        <position position="170"/>
    </location>
    <ligand>
        <name>ATP</name>
        <dbReference type="ChEBI" id="CHEBI:30616"/>
    </ligand>
</feature>
<feature type="binding site" evidence="5">
    <location>
        <position position="90"/>
    </location>
    <ligand>
        <name>AMP</name>
        <dbReference type="ChEBI" id="CHEBI:456215"/>
    </ligand>
</feature>
<comment type="subcellular location">
    <subcellularLocation>
        <location evidence="5 7">Cytoplasm</location>
    </subcellularLocation>
</comment>
<keyword evidence="5" id="KW-0963">Cytoplasm</keyword>
<proteinExistence type="inferred from homology"/>
<dbReference type="InterPro" id="IPR000850">
    <property type="entry name" value="Adenylat/UMP-CMP_kin"/>
</dbReference>